<feature type="signal peptide" evidence="2">
    <location>
        <begin position="1"/>
        <end position="20"/>
    </location>
</feature>
<feature type="compositionally biased region" description="Polar residues" evidence="1">
    <location>
        <begin position="259"/>
        <end position="268"/>
    </location>
</feature>
<feature type="region of interest" description="Disordered" evidence="1">
    <location>
        <begin position="204"/>
        <end position="237"/>
    </location>
</feature>
<dbReference type="AlphaFoldDB" id="A0A1I4I3H4"/>
<proteinExistence type="predicted"/>
<dbReference type="InterPro" id="IPR006860">
    <property type="entry name" value="FecR"/>
</dbReference>
<keyword evidence="5" id="KW-1185">Reference proteome</keyword>
<dbReference type="Gene3D" id="2.60.120.1440">
    <property type="match status" value="1"/>
</dbReference>
<organism evidence="4 5">
    <name type="scientific">Rugamonas rubra</name>
    <dbReference type="NCBI Taxonomy" id="758825"/>
    <lineage>
        <taxon>Bacteria</taxon>
        <taxon>Pseudomonadati</taxon>
        <taxon>Pseudomonadota</taxon>
        <taxon>Betaproteobacteria</taxon>
        <taxon>Burkholderiales</taxon>
        <taxon>Oxalobacteraceae</taxon>
        <taxon>Telluria group</taxon>
        <taxon>Rugamonas</taxon>
    </lineage>
</organism>
<dbReference type="Proteomes" id="UP000199470">
    <property type="component" value="Unassembled WGS sequence"/>
</dbReference>
<feature type="chain" id="PRO_5011584041" evidence="2">
    <location>
        <begin position="21"/>
        <end position="452"/>
    </location>
</feature>
<dbReference type="Pfam" id="PF04773">
    <property type="entry name" value="FecR"/>
    <property type="match status" value="1"/>
</dbReference>
<evidence type="ECO:0000313" key="5">
    <source>
        <dbReference type="Proteomes" id="UP000199470"/>
    </source>
</evidence>
<dbReference type="OrthoDB" id="369729at2"/>
<reference evidence="4 5" key="1">
    <citation type="submission" date="2016-10" db="EMBL/GenBank/DDBJ databases">
        <authorList>
            <person name="de Groot N.N."/>
        </authorList>
    </citation>
    <scope>NUCLEOTIDE SEQUENCE [LARGE SCALE GENOMIC DNA]</scope>
    <source>
        <strain evidence="4 5">ATCC 43154</strain>
    </source>
</reference>
<dbReference type="PANTHER" id="PTHR38731">
    <property type="entry name" value="LIPL45-RELATED LIPOPROTEIN-RELATED"/>
    <property type="match status" value="1"/>
</dbReference>
<evidence type="ECO:0000256" key="1">
    <source>
        <dbReference type="SAM" id="MobiDB-lite"/>
    </source>
</evidence>
<sequence>MIRQSILLAGAMLAAQAAQAAEAGKIIFVAGNAQVLDKPAVLGAMVNEGELLSTGADGYVYVKTVDNGLFILRPNTKARIASYHVDAKNPANTRIKLELLSGVARSQSGEAVKLARQNFRFNTPVAAIGVRGTDFTVFTDQDTSRVAVISGGITISGFVGGCRPEGSGPCEGNTSRELTAAQKGQLLQVQRGQAAPQLMQGNSLLAPDTVAPPRSDEPAGKGGNSGAPGTSSTEPSLDVKKNLALQNKIGPNAVDESKTNPGNTGGTNPVSPPPVVDVQPLPPPALPVREISWGRWATVLGEAPTSGIEKAGADRIAMNEYFVLFRSREGAAFVAPERGSLTFGMSDSAAYMKDVGTQEKLPVTLANGYLQVNFDTSNFATGFDVNTGTGSYAMAGVGKVGKDGLLGAQSKYLPSANLNISGALTNMNSAAYLFQGSLDERRSVSGIAEFKR</sequence>
<dbReference type="RefSeq" id="WP_093382988.1">
    <property type="nucleotide sequence ID" value="NZ_FOTW01000004.1"/>
</dbReference>
<dbReference type="EMBL" id="FOTW01000004">
    <property type="protein sequence ID" value="SFL48925.1"/>
    <property type="molecule type" value="Genomic_DNA"/>
</dbReference>
<accession>A0A1I4I3H4</accession>
<dbReference type="PANTHER" id="PTHR38731:SF3">
    <property type="entry name" value="BLL6125 PROTEIN"/>
    <property type="match status" value="1"/>
</dbReference>
<dbReference type="STRING" id="758825.SAMN02982985_00440"/>
<evidence type="ECO:0000256" key="2">
    <source>
        <dbReference type="SAM" id="SignalP"/>
    </source>
</evidence>
<feature type="domain" description="FecR protein" evidence="3">
    <location>
        <begin position="52"/>
        <end position="153"/>
    </location>
</feature>
<feature type="region of interest" description="Disordered" evidence="1">
    <location>
        <begin position="250"/>
        <end position="275"/>
    </location>
</feature>
<keyword evidence="2" id="KW-0732">Signal</keyword>
<evidence type="ECO:0000313" key="4">
    <source>
        <dbReference type="EMBL" id="SFL48925.1"/>
    </source>
</evidence>
<protein>
    <submittedName>
        <fullName evidence="4">FecR family protein</fullName>
    </submittedName>
</protein>
<name>A0A1I4I3H4_9BURK</name>
<gene>
    <name evidence="4" type="ORF">SAMN02982985_00440</name>
</gene>
<evidence type="ECO:0000259" key="3">
    <source>
        <dbReference type="Pfam" id="PF04773"/>
    </source>
</evidence>